<organism evidence="3 4">
    <name type="scientific">Clostridium perfringens</name>
    <dbReference type="NCBI Taxonomy" id="1502"/>
    <lineage>
        <taxon>Bacteria</taxon>
        <taxon>Bacillati</taxon>
        <taxon>Bacillota</taxon>
        <taxon>Clostridia</taxon>
        <taxon>Eubacteriales</taxon>
        <taxon>Clostridiaceae</taxon>
        <taxon>Clostridium</taxon>
    </lineage>
</organism>
<evidence type="ECO:0000256" key="2">
    <source>
        <dbReference type="ARBA" id="ARBA00023239"/>
    </source>
</evidence>
<dbReference type="SUPFAM" id="SSF53800">
    <property type="entry name" value="Chelatase"/>
    <property type="match status" value="1"/>
</dbReference>
<dbReference type="InterPro" id="IPR002762">
    <property type="entry name" value="CbiX-like"/>
</dbReference>
<protein>
    <recommendedName>
        <fullName evidence="5">Cobalamin biosynthesis protein CbiX</fullName>
    </recommendedName>
</protein>
<dbReference type="GO" id="GO:0016829">
    <property type="term" value="F:lyase activity"/>
    <property type="evidence" value="ECO:0007669"/>
    <property type="project" value="UniProtKB-KW"/>
</dbReference>
<name>A0AAW9KAF2_CLOPF</name>
<dbReference type="GO" id="GO:0046872">
    <property type="term" value="F:metal ion binding"/>
    <property type="evidence" value="ECO:0007669"/>
    <property type="project" value="UniProtKB-KW"/>
</dbReference>
<gene>
    <name evidence="3" type="ORF">GNF83_16095</name>
</gene>
<evidence type="ECO:0000313" key="3">
    <source>
        <dbReference type="EMBL" id="MDZ7542681.1"/>
    </source>
</evidence>
<accession>A0AAW9KAF2</accession>
<keyword evidence="2" id="KW-0456">Lyase</keyword>
<evidence type="ECO:0008006" key="5">
    <source>
        <dbReference type="Google" id="ProtNLM"/>
    </source>
</evidence>
<proteinExistence type="predicted"/>
<sequence>MKTGLLVISHGSRDLTWVTLVDEAIAKAQWPEGLPVASSFLECVPGRSSQEGIDELDAQGVEQLAVIPLFVSSGSTHVDEIAWALGVTEEPLAATELTRFRVRAAVLYGRPLDEHEAVLAMIADRLAKLAVGEGSVRALLVAHGSPHEPFQTRWRAGWAR</sequence>
<keyword evidence="1" id="KW-0479">Metal-binding</keyword>
<feature type="non-terminal residue" evidence="3">
    <location>
        <position position="160"/>
    </location>
</feature>
<evidence type="ECO:0000256" key="1">
    <source>
        <dbReference type="ARBA" id="ARBA00022723"/>
    </source>
</evidence>
<reference evidence="3" key="1">
    <citation type="submission" date="2019-11" db="EMBL/GenBank/DDBJ databases">
        <title>Characterization of Clostridium perfringens isolates from swine manure treated agricultural soils.</title>
        <authorList>
            <person name="Wushke S.T."/>
        </authorList>
    </citation>
    <scope>NUCLEOTIDE SEQUENCE</scope>
    <source>
        <strain evidence="3">X62</strain>
    </source>
</reference>
<evidence type="ECO:0000313" key="4">
    <source>
        <dbReference type="Proteomes" id="UP001288944"/>
    </source>
</evidence>
<dbReference type="Gene3D" id="3.40.50.1400">
    <property type="match status" value="1"/>
</dbReference>
<dbReference type="Pfam" id="PF01903">
    <property type="entry name" value="CbiX"/>
    <property type="match status" value="1"/>
</dbReference>
<dbReference type="AlphaFoldDB" id="A0AAW9KAF2"/>
<comment type="caution">
    <text evidence="3">The sequence shown here is derived from an EMBL/GenBank/DDBJ whole genome shotgun (WGS) entry which is preliminary data.</text>
</comment>
<dbReference type="Proteomes" id="UP001288944">
    <property type="component" value="Unassembled WGS sequence"/>
</dbReference>
<dbReference type="EMBL" id="WNUR01000377">
    <property type="protein sequence ID" value="MDZ7542681.1"/>
    <property type="molecule type" value="Genomic_DNA"/>
</dbReference>